<keyword evidence="1" id="KW-1133">Transmembrane helix</keyword>
<feature type="transmembrane region" description="Helical" evidence="1">
    <location>
        <begin position="29"/>
        <end position="46"/>
    </location>
</feature>
<dbReference type="EMBL" id="LCKT01000041">
    <property type="protein sequence ID" value="KKU03563.1"/>
    <property type="molecule type" value="Genomic_DNA"/>
</dbReference>
<evidence type="ECO:0000256" key="1">
    <source>
        <dbReference type="SAM" id="Phobius"/>
    </source>
</evidence>
<organism evidence="2 3">
    <name type="scientific">Candidatus Giovannonibacteria bacterium GW2011_GWA2_45_21</name>
    <dbReference type="NCBI Taxonomy" id="1618649"/>
    <lineage>
        <taxon>Bacteria</taxon>
        <taxon>Candidatus Giovannoniibacteriota</taxon>
    </lineage>
</organism>
<keyword evidence="1" id="KW-0472">Membrane</keyword>
<evidence type="ECO:0000313" key="2">
    <source>
        <dbReference type="EMBL" id="KKU03563.1"/>
    </source>
</evidence>
<protein>
    <submittedName>
        <fullName evidence="2">Uncharacterized protein</fullName>
    </submittedName>
</protein>
<keyword evidence="1" id="KW-0812">Transmembrane</keyword>
<accession>A0A0G1PDR3</accession>
<gene>
    <name evidence="2" type="ORF">UX06_C0041G0005</name>
</gene>
<dbReference type="AlphaFoldDB" id="A0A0G1PDR3"/>
<evidence type="ECO:0000313" key="3">
    <source>
        <dbReference type="Proteomes" id="UP000034696"/>
    </source>
</evidence>
<reference evidence="2 3" key="1">
    <citation type="journal article" date="2015" name="Nature">
        <title>rRNA introns, odd ribosomes, and small enigmatic genomes across a large radiation of phyla.</title>
        <authorList>
            <person name="Brown C.T."/>
            <person name="Hug L.A."/>
            <person name="Thomas B.C."/>
            <person name="Sharon I."/>
            <person name="Castelle C.J."/>
            <person name="Singh A."/>
            <person name="Wilkins M.J."/>
            <person name="Williams K.H."/>
            <person name="Banfield J.F."/>
        </authorList>
    </citation>
    <scope>NUCLEOTIDE SEQUENCE [LARGE SCALE GENOMIC DNA]</scope>
</reference>
<dbReference type="Proteomes" id="UP000034696">
    <property type="component" value="Unassembled WGS sequence"/>
</dbReference>
<name>A0A0G1PDR3_9BACT</name>
<proteinExistence type="predicted"/>
<comment type="caution">
    <text evidence="2">The sequence shown here is derived from an EMBL/GenBank/DDBJ whole genome shotgun (WGS) entry which is preliminary data.</text>
</comment>
<sequence length="68" mass="7762">MFSWGSILILDQSISIINTMKTFIRLLKFIPFILILLIISAGHRIFGGKENKKEGPDDLKYYFKISGA</sequence>